<protein>
    <submittedName>
        <fullName evidence="2">Uncharacterized protein</fullName>
    </submittedName>
</protein>
<accession>A0A1G1Y1T7</accession>
<proteinExistence type="predicted"/>
<dbReference type="Proteomes" id="UP000178240">
    <property type="component" value="Unassembled WGS sequence"/>
</dbReference>
<reference evidence="2 3" key="1">
    <citation type="journal article" date="2016" name="Nat. Commun.">
        <title>Thousands of microbial genomes shed light on interconnected biogeochemical processes in an aquifer system.</title>
        <authorList>
            <person name="Anantharaman K."/>
            <person name="Brown C.T."/>
            <person name="Hug L.A."/>
            <person name="Sharon I."/>
            <person name="Castelle C.J."/>
            <person name="Probst A.J."/>
            <person name="Thomas B.C."/>
            <person name="Singh A."/>
            <person name="Wilkins M.J."/>
            <person name="Karaoz U."/>
            <person name="Brodie E.L."/>
            <person name="Williams K.H."/>
            <person name="Hubbard S.S."/>
            <person name="Banfield J.F."/>
        </authorList>
    </citation>
    <scope>NUCLEOTIDE SEQUENCE [LARGE SCALE GENOMIC DNA]</scope>
</reference>
<sequence>MLQPKVYSSKLAAVNQLKKTFILKLNNQLIIKYMDNEHIAQTNQSVKSVPKNLVLSGIVGIMIVVSLFQSFQLSKLQGYTKGLLTVQSVKASAITTQTATPLPTRPAASGLPSQVGGC</sequence>
<evidence type="ECO:0000313" key="2">
    <source>
        <dbReference type="EMBL" id="OGY46252.1"/>
    </source>
</evidence>
<keyword evidence="1" id="KW-1133">Transmembrane helix</keyword>
<evidence type="ECO:0000313" key="3">
    <source>
        <dbReference type="Proteomes" id="UP000178240"/>
    </source>
</evidence>
<gene>
    <name evidence="2" type="ORF">A2744_04645</name>
</gene>
<keyword evidence="1" id="KW-0812">Transmembrane</keyword>
<evidence type="ECO:0000256" key="1">
    <source>
        <dbReference type="SAM" id="Phobius"/>
    </source>
</evidence>
<keyword evidence="1" id="KW-0472">Membrane</keyword>
<dbReference type="AlphaFoldDB" id="A0A1G1Y1T7"/>
<organism evidence="2 3">
    <name type="scientific">Candidatus Buchananbacteria bacterium RIFCSPHIGHO2_01_FULL_44_11</name>
    <dbReference type="NCBI Taxonomy" id="1797535"/>
    <lineage>
        <taxon>Bacteria</taxon>
        <taxon>Candidatus Buchananiibacteriota</taxon>
    </lineage>
</organism>
<comment type="caution">
    <text evidence="2">The sequence shown here is derived from an EMBL/GenBank/DDBJ whole genome shotgun (WGS) entry which is preliminary data.</text>
</comment>
<name>A0A1G1Y1T7_9BACT</name>
<feature type="transmembrane region" description="Helical" evidence="1">
    <location>
        <begin position="53"/>
        <end position="71"/>
    </location>
</feature>
<dbReference type="EMBL" id="MHIE01000006">
    <property type="protein sequence ID" value="OGY46252.1"/>
    <property type="molecule type" value="Genomic_DNA"/>
</dbReference>
<dbReference type="STRING" id="1797535.A2744_04645"/>